<gene>
    <name evidence="1" type="ORF">PACLA_8A084244</name>
</gene>
<dbReference type="AlphaFoldDB" id="A0A6S7FGT8"/>
<keyword evidence="2" id="KW-1185">Reference proteome</keyword>
<dbReference type="OrthoDB" id="5988921at2759"/>
<dbReference type="EMBL" id="CACRXK020000135">
    <property type="protein sequence ID" value="CAB3978714.1"/>
    <property type="molecule type" value="Genomic_DNA"/>
</dbReference>
<comment type="caution">
    <text evidence="1">The sequence shown here is derived from an EMBL/GenBank/DDBJ whole genome shotgun (WGS) entry which is preliminary data.</text>
</comment>
<accession>A0A6S7FGT8</accession>
<evidence type="ECO:0000313" key="1">
    <source>
        <dbReference type="EMBL" id="CAB3978714.1"/>
    </source>
</evidence>
<dbReference type="Proteomes" id="UP001152795">
    <property type="component" value="Unassembled WGS sequence"/>
</dbReference>
<name>A0A6S7FGT8_PARCT</name>
<sequence length="230" mass="25698">MATRCERKWKTCNSPIELGYLFCPICGNSVVSVNSVTSSGSSGETSQSKSKRFSLDSFEKFKRQKVNTALSLFETKGAKARQKRRNKFLSTLPGATANDILEAAIQKHSIFNKLYNSKLKNKLVFKDGSEVSNIPGGDPEESFVLFKYKELSGFSYGKIKLFLIPEITSFQNRIDQLKSCLEDAEDDELSSESEEQALSHNSLACEIKSVNSSNTLQTIALQTNPQRQRQ</sequence>
<evidence type="ECO:0000313" key="2">
    <source>
        <dbReference type="Proteomes" id="UP001152795"/>
    </source>
</evidence>
<organism evidence="1 2">
    <name type="scientific">Paramuricea clavata</name>
    <name type="common">Red gorgonian</name>
    <name type="synonym">Violescent sea-whip</name>
    <dbReference type="NCBI Taxonomy" id="317549"/>
    <lineage>
        <taxon>Eukaryota</taxon>
        <taxon>Metazoa</taxon>
        <taxon>Cnidaria</taxon>
        <taxon>Anthozoa</taxon>
        <taxon>Octocorallia</taxon>
        <taxon>Malacalcyonacea</taxon>
        <taxon>Plexauridae</taxon>
        <taxon>Paramuricea</taxon>
    </lineage>
</organism>
<protein>
    <submittedName>
        <fullName evidence="1">Uncharacterized protein</fullName>
    </submittedName>
</protein>
<proteinExistence type="predicted"/>
<reference evidence="1" key="1">
    <citation type="submission" date="2020-04" db="EMBL/GenBank/DDBJ databases">
        <authorList>
            <person name="Alioto T."/>
            <person name="Alioto T."/>
            <person name="Gomez Garrido J."/>
        </authorList>
    </citation>
    <scope>NUCLEOTIDE SEQUENCE</scope>
    <source>
        <strain evidence="1">A484AB</strain>
    </source>
</reference>